<dbReference type="InterPro" id="IPR022134">
    <property type="entry name" value="DUF3667"/>
</dbReference>
<keyword evidence="1" id="KW-0812">Transmembrane</keyword>
<dbReference type="OrthoDB" id="9111327at2"/>
<feature type="transmembrane region" description="Helical" evidence="1">
    <location>
        <begin position="212"/>
        <end position="232"/>
    </location>
</feature>
<keyword evidence="1" id="KW-1133">Transmembrane helix</keyword>
<dbReference type="Pfam" id="PF12412">
    <property type="entry name" value="DUF3667"/>
    <property type="match status" value="1"/>
</dbReference>
<feature type="transmembrane region" description="Helical" evidence="1">
    <location>
        <begin position="87"/>
        <end position="105"/>
    </location>
</feature>
<organism evidence="2 3">
    <name type="scientific">Pseudofulvimonas gallinarii</name>
    <dbReference type="NCBI Taxonomy" id="634155"/>
    <lineage>
        <taxon>Bacteria</taxon>
        <taxon>Pseudomonadati</taxon>
        <taxon>Pseudomonadota</taxon>
        <taxon>Gammaproteobacteria</taxon>
        <taxon>Lysobacterales</taxon>
        <taxon>Rhodanobacteraceae</taxon>
        <taxon>Pseudofulvimonas</taxon>
    </lineage>
</organism>
<dbReference type="Proteomes" id="UP000294599">
    <property type="component" value="Unassembled WGS sequence"/>
</dbReference>
<protein>
    <submittedName>
        <fullName evidence="2">Uncharacterized protein DUF3667</fullName>
    </submittedName>
</protein>
<feature type="transmembrane region" description="Helical" evidence="1">
    <location>
        <begin position="244"/>
        <end position="266"/>
    </location>
</feature>
<accession>A0A4S3KWZ2</accession>
<comment type="caution">
    <text evidence="2">The sequence shown here is derived from an EMBL/GenBank/DDBJ whole genome shotgun (WGS) entry which is preliminary data.</text>
</comment>
<dbReference type="EMBL" id="SMAF01000009">
    <property type="protein sequence ID" value="TCS98188.1"/>
    <property type="molecule type" value="Genomic_DNA"/>
</dbReference>
<dbReference type="AlphaFoldDB" id="A0A4S3KWZ2"/>
<proteinExistence type="predicted"/>
<feature type="transmembrane region" description="Helical" evidence="1">
    <location>
        <begin position="272"/>
        <end position="293"/>
    </location>
</feature>
<evidence type="ECO:0000256" key="1">
    <source>
        <dbReference type="SAM" id="Phobius"/>
    </source>
</evidence>
<evidence type="ECO:0000313" key="3">
    <source>
        <dbReference type="Proteomes" id="UP000294599"/>
    </source>
</evidence>
<dbReference type="RefSeq" id="WP_123520721.1">
    <property type="nucleotide sequence ID" value="NZ_JBHLWF010000086.1"/>
</dbReference>
<evidence type="ECO:0000313" key="2">
    <source>
        <dbReference type="EMBL" id="TCS98188.1"/>
    </source>
</evidence>
<reference evidence="2 3" key="1">
    <citation type="submission" date="2019-03" db="EMBL/GenBank/DDBJ databases">
        <title>Genomic Encyclopedia of Type Strains, Phase IV (KMG-IV): sequencing the most valuable type-strain genomes for metagenomic binning, comparative biology and taxonomic classification.</title>
        <authorList>
            <person name="Goeker M."/>
        </authorList>
    </citation>
    <scope>NUCLEOTIDE SEQUENCE [LARGE SCALE GENOMIC DNA]</scope>
    <source>
        <strain evidence="2 3">DSM 21944</strain>
    </source>
</reference>
<sequence>MANLEPDLPVSTCGNCQTPLQGPHCHACGQPVKGLIRPLAGWIADFLDGVLQWDGRIPRTLGPLLFRPGFLTTEYIAGRRVRYVTPVRLFLFLVLALFVAVNWLADIDGGSVVDATMLAPAAEDSERVERIVSWLPDPHRKDVLDEVLSPTLPANALVFSVGDEGAGARPLRVSWLGDALNARLEEAMQRVNANLHRAQRDPRAFVEQMLGVAPQALLVMLPLFALVLKLFYLFKRRLYMEHLLVALHSHAFIALALLAIVALDLLSGSMAAWPVLAGALQWGVIALWCWIPLNLLLTQKRIYGQGWGMTLLKFAVIGIIYLVMLTVISLVTFLVSLLLW</sequence>
<keyword evidence="1" id="KW-0472">Membrane</keyword>
<name>A0A4S3KWZ2_9GAMM</name>
<gene>
    <name evidence="2" type="ORF">EDC25_10941</name>
</gene>
<keyword evidence="3" id="KW-1185">Reference proteome</keyword>
<feature type="transmembrane region" description="Helical" evidence="1">
    <location>
        <begin position="314"/>
        <end position="339"/>
    </location>
</feature>